<protein>
    <recommendedName>
        <fullName evidence="4">Glutamate/phenylalanine/leucine/valine/L-tryptophan dehydrogenase C-terminal domain-containing protein</fullName>
    </recommendedName>
</protein>
<sequence>MILRLTSVRPGRSATLRKMLPQHQTRTLSRVGDSNFSTRPPPNNPNSSDYRSWQASQNIDIQRVTQTAMIHELTQQQTRCIEKVVPWFLNTMPAPYFRQVPESFRLDHIKAISAIKDANMDMHMNLKTHLPDGRQESGTMPGLLLNMIKELPFTQRSTEYMPLSRVQIYSAEDDSMSLNMFVYGEEPKNLTETDVTLTGSHILEYANQLMTGTLPPEDEFGRPHPTPDDMFSKDNLIKHMEKCPESYIVRSDPRRFLTQMELFEVVSGSDNIAVSIEDSYLNEHNEKHYWVDIALANTLPHFALEQTSQLLFLHNFDVMRAHLDNVYDGDNGYVTLLRMLISPVNGAKGDEATFELLKQELKRSKWLSPSTMELVYEKQPWLGIRRGEIITAMCTIIHPVMSKENSILFSKGNIIDTVTKNRYVNHAAAIADLFLERFNPKHPLSDKELEARSADLRAIVDNEVEETHAQELFFKMIDIIKHTLKTNVYMNNRYALGLRLDPKVMISSAEPPRDTPYGIIYVHGRRFDGYHVRFRDIARGGLRLVTPSSPEQFALEAAHQYDECYGLAFAQQLKNKDIPEGGSKAVVLVDAIGMSSSSKDFIMRKAVKGFTDTVLDLIVETEETKREVVDYLGKKEVLYLGPDEQVVADDINWVVKRAGQRGYDTPAAFMSSKPRAGINHKEYGVTSEGINVYLDVALRHVLKKNPKEESFTIKMTGGPDGDVAGNELKILHREYGENAKVVGIADGTGCAEDPNGLNWAELLRLVLNNLPIDHFDPLKLGDGGVVHKVDTESGVKARNNMHNRVQADAFLPAGGRPNTINVQNYKQFLNLDGTPSAPLIVEGANLFVTDEARQLLFEEAGVIIVKDSSANKAGVITSSYEICAAMLLSEDEFFENKSQIVNEVLEKLHQYARLEAELLFREFENYGGSLPQLSKVVSDAVNSATDALASALESFSENDKDKLLPLFRAHLPKTMSDLAFDHVRERVPSQYITNAISSCLASKLVYKEGTKFVETLPKEKLATVALRYLEAEHKVALLMKALEGTDMPAQEKEAIAKLLDSGGARTAIGVF</sequence>
<evidence type="ECO:0000256" key="2">
    <source>
        <dbReference type="ARBA" id="ARBA00023002"/>
    </source>
</evidence>
<dbReference type="Proteomes" id="UP001516023">
    <property type="component" value="Unassembled WGS sequence"/>
</dbReference>
<comment type="similarity">
    <text evidence="1">Belongs to the Glu/Leu/Phe/Val dehydrogenases family.</text>
</comment>
<dbReference type="InterPro" id="IPR036291">
    <property type="entry name" value="NAD(P)-bd_dom_sf"/>
</dbReference>
<dbReference type="InterPro" id="IPR006096">
    <property type="entry name" value="Glu/Leu/Phe/Val/Trp_DH_C"/>
</dbReference>
<dbReference type="SUPFAM" id="SSF51735">
    <property type="entry name" value="NAD(P)-binding Rossmann-fold domains"/>
    <property type="match status" value="1"/>
</dbReference>
<keyword evidence="2" id="KW-0560">Oxidoreductase</keyword>
<evidence type="ECO:0000313" key="5">
    <source>
        <dbReference type="EMBL" id="KAL3776735.1"/>
    </source>
</evidence>
<feature type="domain" description="Glutamate/phenylalanine/leucine/valine/L-tryptophan dehydrogenase C-terminal" evidence="4">
    <location>
        <begin position="677"/>
        <end position="927"/>
    </location>
</feature>
<gene>
    <name evidence="5" type="ORF">HJC23_005396</name>
</gene>
<dbReference type="SMART" id="SM00839">
    <property type="entry name" value="ELFV_dehydrog"/>
    <property type="match status" value="1"/>
</dbReference>
<accession>A0ABD3NLD6</accession>
<evidence type="ECO:0000259" key="4">
    <source>
        <dbReference type="SMART" id="SM00839"/>
    </source>
</evidence>
<dbReference type="InterPro" id="IPR046346">
    <property type="entry name" value="Aminoacid_DH-like_N_sf"/>
</dbReference>
<proteinExistence type="inferred from homology"/>
<evidence type="ECO:0000313" key="6">
    <source>
        <dbReference type="Proteomes" id="UP001516023"/>
    </source>
</evidence>
<dbReference type="Gene3D" id="3.40.50.720">
    <property type="entry name" value="NAD(P)-binding Rossmann-like Domain"/>
    <property type="match status" value="1"/>
</dbReference>
<dbReference type="PANTHER" id="PTHR11606">
    <property type="entry name" value="GLUTAMATE DEHYDROGENASE"/>
    <property type="match status" value="1"/>
</dbReference>
<evidence type="ECO:0000256" key="1">
    <source>
        <dbReference type="ARBA" id="ARBA00006382"/>
    </source>
</evidence>
<organism evidence="5 6">
    <name type="scientific">Cyclotella cryptica</name>
    <dbReference type="NCBI Taxonomy" id="29204"/>
    <lineage>
        <taxon>Eukaryota</taxon>
        <taxon>Sar</taxon>
        <taxon>Stramenopiles</taxon>
        <taxon>Ochrophyta</taxon>
        <taxon>Bacillariophyta</taxon>
        <taxon>Coscinodiscophyceae</taxon>
        <taxon>Thalassiosirophycidae</taxon>
        <taxon>Stephanodiscales</taxon>
        <taxon>Stephanodiscaceae</taxon>
        <taxon>Cyclotella</taxon>
    </lineage>
</organism>
<name>A0ABD3NLD6_9STRA</name>
<dbReference type="EMBL" id="JABMIG020000475">
    <property type="protein sequence ID" value="KAL3776735.1"/>
    <property type="molecule type" value="Genomic_DNA"/>
</dbReference>
<comment type="caution">
    <text evidence="5">The sequence shown here is derived from an EMBL/GenBank/DDBJ whole genome shotgun (WGS) entry which is preliminary data.</text>
</comment>
<keyword evidence="6" id="KW-1185">Reference proteome</keyword>
<dbReference type="SUPFAM" id="SSF53223">
    <property type="entry name" value="Aminoacid dehydrogenase-like, N-terminal domain"/>
    <property type="match status" value="1"/>
</dbReference>
<dbReference type="Pfam" id="PF00208">
    <property type="entry name" value="ELFV_dehydrog"/>
    <property type="match status" value="1"/>
</dbReference>
<evidence type="ECO:0000256" key="3">
    <source>
        <dbReference type="SAM" id="MobiDB-lite"/>
    </source>
</evidence>
<dbReference type="AlphaFoldDB" id="A0ABD3NLD6"/>
<dbReference type="PANTHER" id="PTHR11606:SF39">
    <property type="entry name" value="GLUTAMATE_PHENYLALANINE_LEUCINE_VALINE_L-TRYPTOPHAN DEHYDROGENASE C-TERMINAL DOMAIN-CONTAINING PROTEIN"/>
    <property type="match status" value="1"/>
</dbReference>
<reference evidence="5 6" key="1">
    <citation type="journal article" date="2020" name="G3 (Bethesda)">
        <title>Improved Reference Genome for Cyclotella cryptica CCMP332, a Model for Cell Wall Morphogenesis, Salinity Adaptation, and Lipid Production in Diatoms (Bacillariophyta).</title>
        <authorList>
            <person name="Roberts W.R."/>
            <person name="Downey K.M."/>
            <person name="Ruck E.C."/>
            <person name="Traller J.C."/>
            <person name="Alverson A.J."/>
        </authorList>
    </citation>
    <scope>NUCLEOTIDE SEQUENCE [LARGE SCALE GENOMIC DNA]</scope>
    <source>
        <strain evidence="5 6">CCMP332</strain>
    </source>
</reference>
<dbReference type="GO" id="GO:0016491">
    <property type="term" value="F:oxidoreductase activity"/>
    <property type="evidence" value="ECO:0007669"/>
    <property type="project" value="UniProtKB-KW"/>
</dbReference>
<feature type="region of interest" description="Disordered" evidence="3">
    <location>
        <begin position="20"/>
        <end position="51"/>
    </location>
</feature>